<organism evidence="3 4">
    <name type="scientific">Enterobacter kobei</name>
    <dbReference type="NCBI Taxonomy" id="208224"/>
    <lineage>
        <taxon>Bacteria</taxon>
        <taxon>Pseudomonadati</taxon>
        <taxon>Pseudomonadota</taxon>
        <taxon>Gammaproteobacteria</taxon>
        <taxon>Enterobacterales</taxon>
        <taxon>Enterobacteriaceae</taxon>
        <taxon>Enterobacter</taxon>
        <taxon>Enterobacter cloacae complex</taxon>
    </lineage>
</organism>
<sequence>MKIKNNSGCRLALVPVCLFFCQAAQAWQQEYIVSDPQSYMADRYTWDSDHQPRYDDILEGRIRSTQNTPGLSWNLPDDTPLDATSTMSLGWNIPLVNNMTTGPVAVWHYDSTASSLHNEFGDGPANLQFSDPLWHASVSSVGWRVDSRHGDLRPWAQISYNQQFGENIWKTQSGLNRLSASSQDGNWMDVTLGADMLLNPHFAAYASLSQSENTDIGQNYLYSMGVSARF</sequence>
<evidence type="ECO:0000256" key="1">
    <source>
        <dbReference type="SAM" id="SignalP"/>
    </source>
</evidence>
<gene>
    <name evidence="3" type="ORF">ENKO_41060</name>
</gene>
<feature type="chain" id="PRO_5041711644" description="Autotransporter domain-containing protein" evidence="1">
    <location>
        <begin position="27"/>
        <end position="230"/>
    </location>
</feature>
<dbReference type="RefSeq" id="WP_088222364.1">
    <property type="nucleotide sequence ID" value="NZ_AP024590.1"/>
</dbReference>
<dbReference type="InterPro" id="IPR005546">
    <property type="entry name" value="Autotransporte_beta"/>
</dbReference>
<dbReference type="InterPro" id="IPR006315">
    <property type="entry name" value="OM_autotransptr_brl_dom"/>
</dbReference>
<dbReference type="AlphaFoldDB" id="A0AA86J2F2"/>
<evidence type="ECO:0000259" key="2">
    <source>
        <dbReference type="Pfam" id="PF03797"/>
    </source>
</evidence>
<dbReference type="InterPro" id="IPR036709">
    <property type="entry name" value="Autotransporte_beta_dom_sf"/>
</dbReference>
<feature type="signal peptide" evidence="1">
    <location>
        <begin position="1"/>
        <end position="26"/>
    </location>
</feature>
<dbReference type="Gene3D" id="2.40.128.130">
    <property type="entry name" value="Autotransporter beta-domain"/>
    <property type="match status" value="1"/>
</dbReference>
<dbReference type="SUPFAM" id="SSF103515">
    <property type="entry name" value="Autotransporter"/>
    <property type="match status" value="1"/>
</dbReference>
<keyword evidence="1" id="KW-0732">Signal</keyword>
<evidence type="ECO:0000313" key="4">
    <source>
        <dbReference type="Proteomes" id="UP000682928"/>
    </source>
</evidence>
<proteinExistence type="predicted"/>
<protein>
    <recommendedName>
        <fullName evidence="2">Autotransporter domain-containing protein</fullName>
    </recommendedName>
</protein>
<evidence type="ECO:0000313" key="3">
    <source>
        <dbReference type="EMBL" id="BCU57512.1"/>
    </source>
</evidence>
<name>A0AA86J2F2_9ENTR</name>
<feature type="domain" description="Autotransporter" evidence="2">
    <location>
        <begin position="87"/>
        <end position="208"/>
    </location>
</feature>
<dbReference type="Proteomes" id="UP000682928">
    <property type="component" value="Chromosome"/>
</dbReference>
<dbReference type="EMBL" id="AP024590">
    <property type="protein sequence ID" value="BCU57512.1"/>
    <property type="molecule type" value="Genomic_DNA"/>
</dbReference>
<dbReference type="NCBIfam" id="TIGR01414">
    <property type="entry name" value="autotrans_barl"/>
    <property type="match status" value="1"/>
</dbReference>
<accession>A0AA86J2F2</accession>
<dbReference type="GO" id="GO:0019867">
    <property type="term" value="C:outer membrane"/>
    <property type="evidence" value="ECO:0007669"/>
    <property type="project" value="InterPro"/>
</dbReference>
<reference evidence="3" key="1">
    <citation type="submission" date="2021-04" db="EMBL/GenBank/DDBJ databases">
        <title>Difference and commonality of drug resistance evolution in various bacteria. and drug sensitivity profiles.</title>
        <authorList>
            <person name="Maeda T."/>
            <person name="Shibai A."/>
            <person name="Kawada K."/>
            <person name="Kotani H."/>
            <person name="Tarusawa Y."/>
            <person name="Tanabe K."/>
            <person name="Furusawa C."/>
        </authorList>
    </citation>
    <scope>NUCLEOTIDE SEQUENCE</scope>
    <source>
        <strain evidence="3">JCM 8580</strain>
    </source>
</reference>
<dbReference type="Pfam" id="PF03797">
    <property type="entry name" value="Autotransporter"/>
    <property type="match status" value="1"/>
</dbReference>